<feature type="compositionally biased region" description="Low complexity" evidence="1">
    <location>
        <begin position="194"/>
        <end position="209"/>
    </location>
</feature>
<comment type="caution">
    <text evidence="3">The sequence shown here is derived from an EMBL/GenBank/DDBJ whole genome shotgun (WGS) entry which is preliminary data.</text>
</comment>
<dbReference type="Proteomes" id="UP001519363">
    <property type="component" value="Unassembled WGS sequence"/>
</dbReference>
<feature type="region of interest" description="Disordered" evidence="1">
    <location>
        <begin position="183"/>
        <end position="222"/>
    </location>
</feature>
<dbReference type="EMBL" id="JAGIOO010000001">
    <property type="protein sequence ID" value="MBP2476624.1"/>
    <property type="molecule type" value="Genomic_DNA"/>
</dbReference>
<feature type="transmembrane region" description="Helical" evidence="2">
    <location>
        <begin position="42"/>
        <end position="64"/>
    </location>
</feature>
<evidence type="ECO:0000256" key="1">
    <source>
        <dbReference type="SAM" id="MobiDB-lite"/>
    </source>
</evidence>
<keyword evidence="4" id="KW-1185">Reference proteome</keyword>
<evidence type="ECO:0000313" key="3">
    <source>
        <dbReference type="EMBL" id="MBP2476624.1"/>
    </source>
</evidence>
<accession>A0ABS5AJ79</accession>
<dbReference type="RefSeq" id="WP_086782888.1">
    <property type="nucleotide sequence ID" value="NZ_JAGIOO010000001.1"/>
</dbReference>
<gene>
    <name evidence="3" type="ORF">JOF53_005496</name>
</gene>
<keyword evidence="2" id="KW-0472">Membrane</keyword>
<sequence length="222" mass="23667">MTPEKVGAAALDTRADHPCRHGVVCFRLARVAAGSTALRAEFILIGAGMTSSTVFWLGVFTILLSGVSPLIGPLQHGLATMAFLLCAGMLLVPLHETGQRIAAARRYLQLVPFRHYLDHLLGEQVAPRAGLAELTLSIGYPPQARLHRLKMEIRDWLLDVGDHISGRRGAVRPRPVPIAETMERAGWQGGATGRSGAPAAAESAPGRSATGCRRALTKGDGR</sequence>
<protein>
    <submittedName>
        <fullName evidence="3">Uncharacterized protein</fullName>
    </submittedName>
</protein>
<keyword evidence="2" id="KW-0812">Transmembrane</keyword>
<evidence type="ECO:0000313" key="4">
    <source>
        <dbReference type="Proteomes" id="UP001519363"/>
    </source>
</evidence>
<proteinExistence type="predicted"/>
<reference evidence="3 4" key="1">
    <citation type="submission" date="2021-03" db="EMBL/GenBank/DDBJ databases">
        <title>Sequencing the genomes of 1000 actinobacteria strains.</title>
        <authorList>
            <person name="Klenk H.-P."/>
        </authorList>
    </citation>
    <scope>NUCLEOTIDE SEQUENCE [LARGE SCALE GENOMIC DNA]</scope>
    <source>
        <strain evidence="3 4">DSM 44580</strain>
    </source>
</reference>
<keyword evidence="2" id="KW-1133">Transmembrane helix</keyword>
<evidence type="ECO:0000256" key="2">
    <source>
        <dbReference type="SAM" id="Phobius"/>
    </source>
</evidence>
<feature type="transmembrane region" description="Helical" evidence="2">
    <location>
        <begin position="76"/>
        <end position="95"/>
    </location>
</feature>
<organism evidence="3 4">
    <name type="scientific">Crossiella equi</name>
    <dbReference type="NCBI Taxonomy" id="130796"/>
    <lineage>
        <taxon>Bacteria</taxon>
        <taxon>Bacillati</taxon>
        <taxon>Actinomycetota</taxon>
        <taxon>Actinomycetes</taxon>
        <taxon>Pseudonocardiales</taxon>
        <taxon>Pseudonocardiaceae</taxon>
        <taxon>Crossiella</taxon>
    </lineage>
</organism>
<name>A0ABS5AJ79_9PSEU</name>